<keyword evidence="1" id="KW-1133">Transmembrane helix</keyword>
<dbReference type="HOGENOM" id="CLU_480160_0_0_1"/>
<feature type="transmembrane region" description="Helical" evidence="1">
    <location>
        <begin position="251"/>
        <end position="272"/>
    </location>
</feature>
<reference evidence="2" key="2">
    <citation type="submission" date="2024-10" db="UniProtKB">
        <authorList>
            <consortium name="EnsemblProtists"/>
        </authorList>
    </citation>
    <scope>IDENTIFICATION</scope>
</reference>
<keyword evidence="1" id="KW-0472">Membrane</keyword>
<evidence type="ECO:0008006" key="4">
    <source>
        <dbReference type="Google" id="ProtNLM"/>
    </source>
</evidence>
<protein>
    <recommendedName>
        <fullName evidence="4">Mannosyltransferase</fullName>
    </recommendedName>
</protein>
<accession>A0A0D3JBU5</accession>
<dbReference type="KEGG" id="ehx:EMIHUDRAFT_208044"/>
<evidence type="ECO:0000313" key="3">
    <source>
        <dbReference type="Proteomes" id="UP000013827"/>
    </source>
</evidence>
<reference evidence="3" key="1">
    <citation type="journal article" date="2013" name="Nature">
        <title>Pan genome of the phytoplankton Emiliania underpins its global distribution.</title>
        <authorList>
            <person name="Read B.A."/>
            <person name="Kegel J."/>
            <person name="Klute M.J."/>
            <person name="Kuo A."/>
            <person name="Lefebvre S.C."/>
            <person name="Maumus F."/>
            <person name="Mayer C."/>
            <person name="Miller J."/>
            <person name="Monier A."/>
            <person name="Salamov A."/>
            <person name="Young J."/>
            <person name="Aguilar M."/>
            <person name="Claverie J.M."/>
            <person name="Frickenhaus S."/>
            <person name="Gonzalez K."/>
            <person name="Herman E.K."/>
            <person name="Lin Y.C."/>
            <person name="Napier J."/>
            <person name="Ogata H."/>
            <person name="Sarno A.F."/>
            <person name="Shmutz J."/>
            <person name="Schroeder D."/>
            <person name="de Vargas C."/>
            <person name="Verret F."/>
            <person name="von Dassow P."/>
            <person name="Valentin K."/>
            <person name="Van de Peer Y."/>
            <person name="Wheeler G."/>
            <person name="Dacks J.B."/>
            <person name="Delwiche C.F."/>
            <person name="Dyhrman S.T."/>
            <person name="Glockner G."/>
            <person name="John U."/>
            <person name="Richards T."/>
            <person name="Worden A.Z."/>
            <person name="Zhang X."/>
            <person name="Grigoriev I.V."/>
            <person name="Allen A.E."/>
            <person name="Bidle K."/>
            <person name="Borodovsky M."/>
            <person name="Bowler C."/>
            <person name="Brownlee C."/>
            <person name="Cock J.M."/>
            <person name="Elias M."/>
            <person name="Gladyshev V.N."/>
            <person name="Groth M."/>
            <person name="Guda C."/>
            <person name="Hadaegh A."/>
            <person name="Iglesias-Rodriguez M.D."/>
            <person name="Jenkins J."/>
            <person name="Jones B.M."/>
            <person name="Lawson T."/>
            <person name="Leese F."/>
            <person name="Lindquist E."/>
            <person name="Lobanov A."/>
            <person name="Lomsadze A."/>
            <person name="Malik S.B."/>
            <person name="Marsh M.E."/>
            <person name="Mackinder L."/>
            <person name="Mock T."/>
            <person name="Mueller-Roeber B."/>
            <person name="Pagarete A."/>
            <person name="Parker M."/>
            <person name="Probert I."/>
            <person name="Quesneville H."/>
            <person name="Raines C."/>
            <person name="Rensing S.A."/>
            <person name="Riano-Pachon D.M."/>
            <person name="Richier S."/>
            <person name="Rokitta S."/>
            <person name="Shiraiwa Y."/>
            <person name="Soanes D.M."/>
            <person name="van der Giezen M."/>
            <person name="Wahlund T.M."/>
            <person name="Williams B."/>
            <person name="Wilson W."/>
            <person name="Wolfe G."/>
            <person name="Wurch L.L."/>
        </authorList>
    </citation>
    <scope>NUCLEOTIDE SEQUENCE</scope>
</reference>
<feature type="transmembrane region" description="Helical" evidence="1">
    <location>
        <begin position="279"/>
        <end position="299"/>
    </location>
</feature>
<name>A0A0D3JBU5_EMIH1</name>
<dbReference type="GeneID" id="17266527"/>
<evidence type="ECO:0000256" key="1">
    <source>
        <dbReference type="SAM" id="Phobius"/>
    </source>
</evidence>
<dbReference type="AlphaFoldDB" id="A0A0D3JBU5"/>
<keyword evidence="1" id="KW-0812">Transmembrane</keyword>
<keyword evidence="3" id="KW-1185">Reference proteome</keyword>
<dbReference type="RefSeq" id="XP_005773409.1">
    <property type="nucleotide sequence ID" value="XM_005773352.1"/>
</dbReference>
<dbReference type="EnsemblProtists" id="EOD20980">
    <property type="protein sequence ID" value="EOD20980"/>
    <property type="gene ID" value="EMIHUDRAFT_208044"/>
</dbReference>
<evidence type="ECO:0000313" key="2">
    <source>
        <dbReference type="EnsemblProtists" id="EOD20980"/>
    </source>
</evidence>
<dbReference type="Proteomes" id="UP000013827">
    <property type="component" value="Unassembled WGS sequence"/>
</dbReference>
<dbReference type="PaxDb" id="2903-EOD20980"/>
<organism evidence="2 3">
    <name type="scientific">Emiliania huxleyi (strain CCMP1516)</name>
    <dbReference type="NCBI Taxonomy" id="280463"/>
    <lineage>
        <taxon>Eukaryota</taxon>
        <taxon>Haptista</taxon>
        <taxon>Haptophyta</taxon>
        <taxon>Prymnesiophyceae</taxon>
        <taxon>Isochrysidales</taxon>
        <taxon>Noelaerhabdaceae</taxon>
        <taxon>Emiliania</taxon>
    </lineage>
</organism>
<sequence length="568" mass="61947">MGTCGSAHALEHQSMRGHSWAPLRANDAVRTRFTVDLIAPQLANAAELTGLARLTARTPCAFSEEIARMTWFSVTPPHAATALRLSTCAPHALEWVFTLVHGECNAEQHLLSCSGALDADGAHEAGPSSPCTERLVTKLPASPLFLVAWPPARNATSKVTLHVQYDVIDTQHMHIASEAAARIGLGAARSLPSESVVGGAALLLFVLLCTAAQCCERPLRRRLLASAFVAWISLRVERVGGLLFVSVPLVGFLRVDVALLSLLFEAVLGALLHKLHRRLALTLALVAILVARFAPLTWYSTRGVLAELPSLDASVHEMVEMLPVRTIEQLAASVLESRPYWTLAHVAHGLPILPYFSLGVNSNHADDDESARPFWSQAYGFRALPGNFGGRALGVDGRVHRETSRAFMRAATWLQAPLRTALAAAVGVPRERVVFGGEGAISHLRAPAAQIYLPNVVWAMLLNPHTDALQRQQLQRVEGEPCNGSTRTAFLLPLLTPPGTGLSWWKVSADGEVVRHQTMYTRGSLYSWPLTLKHALKPWPYAEWDISATRMTMQAFGVRCGASWYFYH</sequence>
<proteinExistence type="predicted"/>